<evidence type="ECO:0000313" key="3">
    <source>
        <dbReference type="Proteomes" id="UP001281410"/>
    </source>
</evidence>
<dbReference type="Proteomes" id="UP001281410">
    <property type="component" value="Unassembled WGS sequence"/>
</dbReference>
<dbReference type="Pfam" id="PF13456">
    <property type="entry name" value="RVT_3"/>
    <property type="match status" value="1"/>
</dbReference>
<dbReference type="SUPFAM" id="SSF53098">
    <property type="entry name" value="Ribonuclease H-like"/>
    <property type="match status" value="1"/>
</dbReference>
<comment type="caution">
    <text evidence="2">The sequence shown here is derived from an EMBL/GenBank/DDBJ whole genome shotgun (WGS) entry which is preliminary data.</text>
</comment>
<dbReference type="InterPro" id="IPR052929">
    <property type="entry name" value="RNase_H-like_EbsB-rel"/>
</dbReference>
<dbReference type="InterPro" id="IPR036397">
    <property type="entry name" value="RNaseH_sf"/>
</dbReference>
<dbReference type="InterPro" id="IPR002156">
    <property type="entry name" value="RNaseH_domain"/>
</dbReference>
<evidence type="ECO:0000313" key="2">
    <source>
        <dbReference type="EMBL" id="KAK3228735.1"/>
    </source>
</evidence>
<protein>
    <recommendedName>
        <fullName evidence="1">RNase H type-1 domain-containing protein</fullName>
    </recommendedName>
</protein>
<reference evidence="2" key="1">
    <citation type="journal article" date="2023" name="Plant J.">
        <title>Genome sequences and population genomics provide insights into the demographic history, inbreeding, and mutation load of two 'living fossil' tree species of Dipteronia.</title>
        <authorList>
            <person name="Feng Y."/>
            <person name="Comes H.P."/>
            <person name="Chen J."/>
            <person name="Zhu S."/>
            <person name="Lu R."/>
            <person name="Zhang X."/>
            <person name="Li P."/>
            <person name="Qiu J."/>
            <person name="Olsen K.M."/>
            <person name="Qiu Y."/>
        </authorList>
    </citation>
    <scope>NUCLEOTIDE SEQUENCE</scope>
    <source>
        <strain evidence="2">NBL</strain>
    </source>
</reference>
<dbReference type="InterPro" id="IPR012337">
    <property type="entry name" value="RNaseH-like_sf"/>
</dbReference>
<dbReference type="PANTHER" id="PTHR47074">
    <property type="entry name" value="BNAC02G40300D PROTEIN"/>
    <property type="match status" value="1"/>
</dbReference>
<dbReference type="GO" id="GO:0004523">
    <property type="term" value="F:RNA-DNA hybrid ribonuclease activity"/>
    <property type="evidence" value="ECO:0007669"/>
    <property type="project" value="InterPro"/>
</dbReference>
<accession>A0AAE0B3N6</accession>
<dbReference type="PANTHER" id="PTHR47074:SF11">
    <property type="entry name" value="REVERSE TRANSCRIPTASE-LIKE PROTEIN"/>
    <property type="match status" value="1"/>
</dbReference>
<name>A0AAE0B3N6_9ROSI</name>
<dbReference type="CDD" id="cd06222">
    <property type="entry name" value="RNase_H_like"/>
    <property type="match status" value="1"/>
</dbReference>
<evidence type="ECO:0000259" key="1">
    <source>
        <dbReference type="Pfam" id="PF13456"/>
    </source>
</evidence>
<feature type="domain" description="RNase H type-1" evidence="1">
    <location>
        <begin position="32"/>
        <end position="152"/>
    </location>
</feature>
<keyword evidence="3" id="KW-1185">Reference proteome</keyword>
<gene>
    <name evidence="2" type="ORF">Dsin_000616</name>
</gene>
<dbReference type="EMBL" id="JANJYJ010000001">
    <property type="protein sequence ID" value="KAK3228735.1"/>
    <property type="molecule type" value="Genomic_DNA"/>
</dbReference>
<dbReference type="GO" id="GO:0003676">
    <property type="term" value="F:nucleic acid binding"/>
    <property type="evidence" value="ECO:0007669"/>
    <property type="project" value="InterPro"/>
</dbReference>
<dbReference type="AlphaFoldDB" id="A0AAE0B3N6"/>
<proteinExistence type="predicted"/>
<dbReference type="InterPro" id="IPR044730">
    <property type="entry name" value="RNase_H-like_dom_plant"/>
</dbReference>
<dbReference type="Gene3D" id="3.30.420.10">
    <property type="entry name" value="Ribonuclease H-like superfamily/Ribonuclease H"/>
    <property type="match status" value="1"/>
</dbReference>
<sequence>MRANQAPNAEVSDRRSNGPVWQPLCEGTYKINTDATMFVRGGRVGVGIIIHDYVGTVMASSAQAVQFGFSILIAEALAIKKGLLLARDMWLFPCFIESDVQVVVNLINIPDIPCSEVGLIIKDIKILLEEFSNCNIVFAPRYSNKAAHELARIGLSADEGLFWLEECPPSLRHVVLGDCPKPL</sequence>
<organism evidence="2 3">
    <name type="scientific">Dipteronia sinensis</name>
    <dbReference type="NCBI Taxonomy" id="43782"/>
    <lineage>
        <taxon>Eukaryota</taxon>
        <taxon>Viridiplantae</taxon>
        <taxon>Streptophyta</taxon>
        <taxon>Embryophyta</taxon>
        <taxon>Tracheophyta</taxon>
        <taxon>Spermatophyta</taxon>
        <taxon>Magnoliopsida</taxon>
        <taxon>eudicotyledons</taxon>
        <taxon>Gunneridae</taxon>
        <taxon>Pentapetalae</taxon>
        <taxon>rosids</taxon>
        <taxon>malvids</taxon>
        <taxon>Sapindales</taxon>
        <taxon>Sapindaceae</taxon>
        <taxon>Hippocastanoideae</taxon>
        <taxon>Acereae</taxon>
        <taxon>Dipteronia</taxon>
    </lineage>
</organism>